<evidence type="ECO:0000313" key="1">
    <source>
        <dbReference type="EMBL" id="EGL35166.1"/>
    </source>
</evidence>
<name>A0ABN0D049_9FIRM</name>
<organism evidence="1 2">
    <name type="scientific">Megasphaera lornae</name>
    <dbReference type="NCBI Taxonomy" id="1000568"/>
    <lineage>
        <taxon>Bacteria</taxon>
        <taxon>Bacillati</taxon>
        <taxon>Bacillota</taxon>
        <taxon>Negativicutes</taxon>
        <taxon>Veillonellales</taxon>
        <taxon>Veillonellaceae</taxon>
        <taxon>Megasphaera</taxon>
    </lineage>
</organism>
<protein>
    <submittedName>
        <fullName evidence="1">Uncharacterized protein</fullName>
    </submittedName>
</protein>
<sequence>MAENIYNYLACLIVKRNKISCSESNLTQFYDIKAYKI</sequence>
<dbReference type="EMBL" id="AFIJ01000045">
    <property type="protein sequence ID" value="EGL35166.1"/>
    <property type="molecule type" value="Genomic_DNA"/>
</dbReference>
<gene>
    <name evidence="1" type="ORF">HMPREF1039_0630</name>
</gene>
<dbReference type="Proteomes" id="UP000004018">
    <property type="component" value="Unassembled WGS sequence"/>
</dbReference>
<comment type="caution">
    <text evidence="1">The sequence shown here is derived from an EMBL/GenBank/DDBJ whole genome shotgun (WGS) entry which is preliminary data.</text>
</comment>
<keyword evidence="2" id="KW-1185">Reference proteome</keyword>
<accession>A0ABN0D049</accession>
<reference evidence="1 2" key="1">
    <citation type="submission" date="2011-04" db="EMBL/GenBank/DDBJ databases">
        <authorList>
            <person name="Harkins D.M."/>
            <person name="Madupu R."/>
            <person name="Durkin A.S."/>
            <person name="Torralba M."/>
            <person name="Methe B."/>
            <person name="Sutton G.G."/>
            <person name="Nelson K.E."/>
        </authorList>
    </citation>
    <scope>NUCLEOTIDE SEQUENCE [LARGE SCALE GENOMIC DNA]</scope>
    <source>
        <strain evidence="1 2">UPII 199-6</strain>
    </source>
</reference>
<evidence type="ECO:0000313" key="2">
    <source>
        <dbReference type="Proteomes" id="UP000004018"/>
    </source>
</evidence>
<proteinExistence type="predicted"/>